<dbReference type="GO" id="GO:0004674">
    <property type="term" value="F:protein serine/threonine kinase activity"/>
    <property type="evidence" value="ECO:0007669"/>
    <property type="project" value="UniProtKB-EC"/>
</dbReference>
<reference evidence="8" key="1">
    <citation type="journal article" date="2024" name="BMC Genomics">
        <title>Functional annotation of a divergent genome using sequence and structure-based similarity.</title>
        <authorList>
            <person name="Svedberg D."/>
            <person name="Winiger R.R."/>
            <person name="Berg A."/>
            <person name="Sharma H."/>
            <person name="Tellgren-Roth C."/>
            <person name="Debrunner-Vossbrinck B.A."/>
            <person name="Vossbrinck C.R."/>
            <person name="Barandun J."/>
        </authorList>
    </citation>
    <scope>NUCLEOTIDE SEQUENCE</scope>
    <source>
        <strain evidence="8">Illinois isolate</strain>
    </source>
</reference>
<keyword evidence="9" id="KW-1185">Reference proteome</keyword>
<organism evidence="8 9">
    <name type="scientific">Vairimorpha necatrix</name>
    <dbReference type="NCBI Taxonomy" id="6039"/>
    <lineage>
        <taxon>Eukaryota</taxon>
        <taxon>Fungi</taxon>
        <taxon>Fungi incertae sedis</taxon>
        <taxon>Microsporidia</taxon>
        <taxon>Nosematidae</taxon>
        <taxon>Vairimorpha</taxon>
    </lineage>
</organism>
<gene>
    <name evidence="8" type="ORF">VNE69_10076</name>
</gene>
<dbReference type="GO" id="GO:0000045">
    <property type="term" value="P:autophagosome assembly"/>
    <property type="evidence" value="ECO:0007669"/>
    <property type="project" value="TreeGrafter"/>
</dbReference>
<dbReference type="Pfam" id="PF00069">
    <property type="entry name" value="Pkinase"/>
    <property type="match status" value="1"/>
</dbReference>
<name>A0AAX4JFE6_9MICR</name>
<dbReference type="GO" id="GO:0016020">
    <property type="term" value="C:membrane"/>
    <property type="evidence" value="ECO:0007669"/>
    <property type="project" value="TreeGrafter"/>
</dbReference>
<evidence type="ECO:0000313" key="9">
    <source>
        <dbReference type="Proteomes" id="UP001334084"/>
    </source>
</evidence>
<keyword evidence="5" id="KW-0067">ATP-binding</keyword>
<dbReference type="AlphaFoldDB" id="A0AAX4JFE6"/>
<evidence type="ECO:0000256" key="5">
    <source>
        <dbReference type="ARBA" id="ARBA00022840"/>
    </source>
</evidence>
<evidence type="ECO:0000256" key="6">
    <source>
        <dbReference type="SAM" id="Phobius"/>
    </source>
</evidence>
<dbReference type="Gene3D" id="1.10.510.10">
    <property type="entry name" value="Transferase(Phosphotransferase) domain 1"/>
    <property type="match status" value="1"/>
</dbReference>
<evidence type="ECO:0000256" key="3">
    <source>
        <dbReference type="ARBA" id="ARBA00022741"/>
    </source>
</evidence>
<evidence type="ECO:0000256" key="4">
    <source>
        <dbReference type="ARBA" id="ARBA00022777"/>
    </source>
</evidence>
<proteinExistence type="predicted"/>
<dbReference type="GeneID" id="90542558"/>
<keyword evidence="4 8" id="KW-0418">Kinase</keyword>
<dbReference type="EMBL" id="CP142735">
    <property type="protein sequence ID" value="WUR04725.1"/>
    <property type="molecule type" value="Genomic_DNA"/>
</dbReference>
<evidence type="ECO:0000313" key="8">
    <source>
        <dbReference type="EMBL" id="WUR04725.1"/>
    </source>
</evidence>
<sequence length="390" mass="46513">MNKLSKFMKFCYTCRLEILTYTKHNKKRLIISIFFSFLFFFFLKIIFFNIFGDMKDKQESYMKNKQDEKEEIYDFINKSVDLCLKKKTRYEQNKKFNEIISSLPIKPIKMTLTTSVFLLNNDKFTVLKRIIVNKKTPIFEDKIALRLDHFNIVKSYKSEIRSYRDMNNETQTIIWLYMEYLPFKISQGYVKKNEEIIKEIAYDLLLGLEYLHKNNIAHLDLKIANIMGFKENDKMRYKIIDFGYSRVVDKEVFIPGKQYGTFPYKPPEVVFESIHGLKGDIWCVGAILLFLRLEETPFYDSSNKKDKPLYDKFLSGRYKIKYPQGISPVLKDFIKACMRLDRNKRPSVEELLTHKLFREKGVLFGDEEVSSDYYSDSEYDETDESIDIDL</sequence>
<dbReference type="SMART" id="SM00220">
    <property type="entry name" value="S_TKc"/>
    <property type="match status" value="1"/>
</dbReference>
<dbReference type="GO" id="GO:0000407">
    <property type="term" value="C:phagophore assembly site"/>
    <property type="evidence" value="ECO:0007669"/>
    <property type="project" value="TreeGrafter"/>
</dbReference>
<dbReference type="InterPro" id="IPR011009">
    <property type="entry name" value="Kinase-like_dom_sf"/>
</dbReference>
<dbReference type="EC" id="2.7.11.1" evidence="1"/>
<protein>
    <recommendedName>
        <fullName evidence="1">non-specific serine/threonine protein kinase</fullName>
        <ecNumber evidence="1">2.7.11.1</ecNumber>
    </recommendedName>
</protein>
<dbReference type="RefSeq" id="XP_065330870.1">
    <property type="nucleotide sequence ID" value="XM_065474798.1"/>
</dbReference>
<dbReference type="KEGG" id="vnx:VNE69_10076"/>
<dbReference type="GO" id="GO:0005776">
    <property type="term" value="C:autophagosome"/>
    <property type="evidence" value="ECO:0007669"/>
    <property type="project" value="TreeGrafter"/>
</dbReference>
<feature type="domain" description="Protein kinase" evidence="7">
    <location>
        <begin position="40"/>
        <end position="357"/>
    </location>
</feature>
<dbReference type="GO" id="GO:0010506">
    <property type="term" value="P:regulation of autophagy"/>
    <property type="evidence" value="ECO:0007669"/>
    <property type="project" value="InterPro"/>
</dbReference>
<evidence type="ECO:0000256" key="1">
    <source>
        <dbReference type="ARBA" id="ARBA00012513"/>
    </source>
</evidence>
<dbReference type="PANTHER" id="PTHR24348:SF22">
    <property type="entry name" value="NON-SPECIFIC SERINE_THREONINE PROTEIN KINASE"/>
    <property type="match status" value="1"/>
</dbReference>
<dbReference type="InterPro" id="IPR000719">
    <property type="entry name" value="Prot_kinase_dom"/>
</dbReference>
<evidence type="ECO:0000259" key="7">
    <source>
        <dbReference type="PROSITE" id="PS50011"/>
    </source>
</evidence>
<keyword evidence="6" id="KW-0812">Transmembrane</keyword>
<dbReference type="GO" id="GO:0005829">
    <property type="term" value="C:cytosol"/>
    <property type="evidence" value="ECO:0007669"/>
    <property type="project" value="TreeGrafter"/>
</dbReference>
<keyword evidence="6" id="KW-1133">Transmembrane helix</keyword>
<dbReference type="PROSITE" id="PS50011">
    <property type="entry name" value="PROTEIN_KINASE_DOM"/>
    <property type="match status" value="1"/>
</dbReference>
<evidence type="ECO:0000256" key="2">
    <source>
        <dbReference type="ARBA" id="ARBA00022679"/>
    </source>
</evidence>
<dbReference type="SUPFAM" id="SSF56112">
    <property type="entry name" value="Protein kinase-like (PK-like)"/>
    <property type="match status" value="1"/>
</dbReference>
<dbReference type="GO" id="GO:0005524">
    <property type="term" value="F:ATP binding"/>
    <property type="evidence" value="ECO:0007669"/>
    <property type="project" value="UniProtKB-KW"/>
</dbReference>
<feature type="transmembrane region" description="Helical" evidence="6">
    <location>
        <begin position="29"/>
        <end position="51"/>
    </location>
</feature>
<dbReference type="InterPro" id="IPR045269">
    <property type="entry name" value="Atg1-like"/>
</dbReference>
<dbReference type="Proteomes" id="UP001334084">
    <property type="component" value="Chromosome 10"/>
</dbReference>
<keyword evidence="6" id="KW-0472">Membrane</keyword>
<keyword evidence="2" id="KW-0808">Transferase</keyword>
<keyword evidence="3" id="KW-0547">Nucleotide-binding</keyword>
<dbReference type="PANTHER" id="PTHR24348">
    <property type="entry name" value="SERINE/THREONINE-PROTEIN KINASE UNC-51-RELATED"/>
    <property type="match status" value="1"/>
</dbReference>
<accession>A0AAX4JFE6</accession>